<dbReference type="PRINTS" id="PR00499">
    <property type="entry name" value="P67PHOX"/>
</dbReference>
<dbReference type="SUPFAM" id="SSF50044">
    <property type="entry name" value="SH3-domain"/>
    <property type="match status" value="1"/>
</dbReference>
<dbReference type="PRINTS" id="PR00452">
    <property type="entry name" value="SH3DOMAIN"/>
</dbReference>
<gene>
    <name evidence="4" type="ORF">BPAG_LOCUS6020</name>
</gene>
<dbReference type="Proteomes" id="UP000278627">
    <property type="component" value="Unassembled WGS sequence"/>
</dbReference>
<keyword evidence="1 2" id="KW-0728">SH3 domain</keyword>
<reference evidence="4 5" key="2">
    <citation type="submission" date="2018-11" db="EMBL/GenBank/DDBJ databases">
        <authorList>
            <consortium name="Pathogen Informatics"/>
        </authorList>
    </citation>
    <scope>NUCLEOTIDE SEQUENCE [LARGE SCALE GENOMIC DNA]</scope>
</reference>
<keyword evidence="5" id="KW-1185">Reference proteome</keyword>
<dbReference type="AlphaFoldDB" id="A0A0N4TCW9"/>
<dbReference type="PROSITE" id="PS50002">
    <property type="entry name" value="SH3"/>
    <property type="match status" value="1"/>
</dbReference>
<evidence type="ECO:0000313" key="5">
    <source>
        <dbReference type="Proteomes" id="UP000278627"/>
    </source>
</evidence>
<dbReference type="PANTHER" id="PTHR14167">
    <property type="entry name" value="SH3 DOMAIN-CONTAINING"/>
    <property type="match status" value="1"/>
</dbReference>
<dbReference type="Pfam" id="PF00018">
    <property type="entry name" value="SH3_1"/>
    <property type="match status" value="1"/>
</dbReference>
<evidence type="ECO:0000256" key="1">
    <source>
        <dbReference type="ARBA" id="ARBA00022443"/>
    </source>
</evidence>
<proteinExistence type="predicted"/>
<evidence type="ECO:0000313" key="4">
    <source>
        <dbReference type="EMBL" id="VDN87206.1"/>
    </source>
</evidence>
<dbReference type="EMBL" id="UZAD01004978">
    <property type="protein sequence ID" value="VDN87206.1"/>
    <property type="molecule type" value="Genomic_DNA"/>
</dbReference>
<name>A0A0N4TCW9_BRUPA</name>
<evidence type="ECO:0000256" key="2">
    <source>
        <dbReference type="PROSITE-ProRule" id="PRU00192"/>
    </source>
</evidence>
<dbReference type="SMART" id="SM00326">
    <property type="entry name" value="SH3"/>
    <property type="match status" value="1"/>
</dbReference>
<dbReference type="InterPro" id="IPR001452">
    <property type="entry name" value="SH3_domain"/>
</dbReference>
<dbReference type="PANTHER" id="PTHR14167:SF116">
    <property type="entry name" value="CAP, ISOFORM AC"/>
    <property type="match status" value="1"/>
</dbReference>
<protein>
    <submittedName>
        <fullName evidence="6">SH3 domain-containing protein</fullName>
    </submittedName>
</protein>
<dbReference type="WBParaSite" id="BPAG_0000605701-mRNA-1">
    <property type="protein sequence ID" value="BPAG_0000605701-mRNA-1"/>
    <property type="gene ID" value="BPAG_0000605701"/>
</dbReference>
<dbReference type="STRING" id="6280.A0A0N4TCW9"/>
<evidence type="ECO:0000259" key="3">
    <source>
        <dbReference type="PROSITE" id="PS50002"/>
    </source>
</evidence>
<feature type="domain" description="SH3" evidence="3">
    <location>
        <begin position="80"/>
        <end position="131"/>
    </location>
</feature>
<evidence type="ECO:0000313" key="6">
    <source>
        <dbReference type="WBParaSite" id="BPAG_0000605701-mRNA-1"/>
    </source>
</evidence>
<dbReference type="InterPro" id="IPR050384">
    <property type="entry name" value="Endophilin_SH3RF"/>
</dbReference>
<organism evidence="6">
    <name type="scientific">Brugia pahangi</name>
    <name type="common">Filarial nematode worm</name>
    <dbReference type="NCBI Taxonomy" id="6280"/>
    <lineage>
        <taxon>Eukaryota</taxon>
        <taxon>Metazoa</taxon>
        <taxon>Ecdysozoa</taxon>
        <taxon>Nematoda</taxon>
        <taxon>Chromadorea</taxon>
        <taxon>Rhabditida</taxon>
        <taxon>Spirurina</taxon>
        <taxon>Spiruromorpha</taxon>
        <taxon>Filarioidea</taxon>
        <taxon>Onchocercidae</taxon>
        <taxon>Brugia</taxon>
    </lineage>
</organism>
<dbReference type="Gene3D" id="2.30.30.40">
    <property type="entry name" value="SH3 Domains"/>
    <property type="match status" value="1"/>
</dbReference>
<reference evidence="6" key="1">
    <citation type="submission" date="2017-02" db="UniProtKB">
        <authorList>
            <consortium name="WormBaseParasite"/>
        </authorList>
    </citation>
    <scope>IDENTIFICATION</scope>
</reference>
<sequence length="131" mass="14334">VVNEEGIVGFIPSNYVRKESFVEKAKGTIKGFGKTKSKSKTTDFNQASSSELIISRPALAAVSGNGSFENGFSRSVKVGGVMSQAVAKYSYEPQREDELRLCKGDVVTVLEKSSDGWWKGKVINSLHWHAF</sequence>
<accession>A0A0N4TCW9</accession>
<dbReference type="InterPro" id="IPR036028">
    <property type="entry name" value="SH3-like_dom_sf"/>
</dbReference>